<dbReference type="Gene3D" id="3.30.559.10">
    <property type="entry name" value="Chloramphenicol acetyltransferase-like domain"/>
    <property type="match status" value="2"/>
</dbReference>
<dbReference type="GeneID" id="115973541"/>
<evidence type="ECO:0000256" key="3">
    <source>
        <dbReference type="ARBA" id="ARBA00023315"/>
    </source>
</evidence>
<evidence type="ECO:0000313" key="5">
    <source>
        <dbReference type="Proteomes" id="UP000594261"/>
    </source>
</evidence>
<evidence type="ECO:0000256" key="1">
    <source>
        <dbReference type="ARBA" id="ARBA00009861"/>
    </source>
</evidence>
<dbReference type="GO" id="GO:0016746">
    <property type="term" value="F:acyltransferase activity"/>
    <property type="evidence" value="ECO:0007669"/>
    <property type="project" value="UniProtKB-KW"/>
</dbReference>
<keyword evidence="5" id="KW-1185">Reference proteome</keyword>
<dbReference type="Proteomes" id="UP000594261">
    <property type="component" value="Unassembled WGS sequence"/>
</dbReference>
<dbReference type="OrthoDB" id="671439at2759"/>
<dbReference type="EnsemblPlants" id="QL93p1901_0005:mrna">
    <property type="protein sequence ID" value="QL93p1901_0005:mrna:CDS:1"/>
    <property type="gene ID" value="QL93p1901_0005"/>
</dbReference>
<evidence type="ECO:0000313" key="4">
    <source>
        <dbReference type="EnsemblPlants" id="QL93p1901_0005:mrna:CDS:1"/>
    </source>
</evidence>
<sequence length="431" mass="48521">MKVEVEVISKDSIKPDFPTPEHLRHYKLSCIDQITPEIFMPFVLFYPKDGTANYSNLERHDVIKKSLSETLTRFYPLAGRVKENLYVDCNDEGVHYVEAEANCKLSEFLEDPSPAEDNKFLPFEQDDVNDLALAVQVTTFNCGGMVLGLLFAHKVSDASSFFLFLKSWAAIARGCGDDIPLPQFDSAKFFPPETLPSFSPSRGMGKDKIVIKRFVFDATAIAAFTAKYNTDNKNIEYPRTTRVEALSTFIWSRFLAATQPEKDPEKVYAVFHIANLRTRMDPPLSEYNFGNMGLPTASAVPWDSGDGFYSVITPVRDAIKKVNKNYVKNLLENGGHMEFMKEHGQKLIRGELVSLAFTSLCRFPVHDADFGWGKPAWVGSAKLLYKNLVTFFDTKVGNGIEVWINLEEEDMAKFEVDNELLAYVSSAKVSA</sequence>
<dbReference type="Pfam" id="PF02458">
    <property type="entry name" value="Transferase"/>
    <property type="match status" value="1"/>
</dbReference>
<dbReference type="OMA" id="FHIANLR"/>
<dbReference type="InParanoid" id="A0A7N2N9V7"/>
<dbReference type="InterPro" id="IPR023213">
    <property type="entry name" value="CAT-like_dom_sf"/>
</dbReference>
<reference evidence="4" key="1">
    <citation type="submission" date="2021-01" db="UniProtKB">
        <authorList>
            <consortium name="EnsemblPlants"/>
        </authorList>
    </citation>
    <scope>IDENTIFICATION</scope>
</reference>
<dbReference type="PANTHER" id="PTHR31623">
    <property type="entry name" value="F21J9.9"/>
    <property type="match status" value="1"/>
</dbReference>
<comment type="similarity">
    <text evidence="1">Belongs to the plant acyltransferase family.</text>
</comment>
<dbReference type="AlphaFoldDB" id="A0A7N2N9V7"/>
<dbReference type="KEGG" id="qlo:115973541"/>
<proteinExistence type="inferred from homology"/>
<gene>
    <name evidence="4" type="primary">LOC115973541</name>
</gene>
<keyword evidence="3" id="KW-0012">Acyltransferase</keyword>
<evidence type="ECO:0000256" key="2">
    <source>
        <dbReference type="ARBA" id="ARBA00022679"/>
    </source>
</evidence>
<evidence type="ECO:0008006" key="6">
    <source>
        <dbReference type="Google" id="ProtNLM"/>
    </source>
</evidence>
<dbReference type="PANTHER" id="PTHR31623:SF17">
    <property type="entry name" value="F21J9.9"/>
    <property type="match status" value="1"/>
</dbReference>
<keyword evidence="2" id="KW-0808">Transferase</keyword>
<accession>A0A7N2N9V7</accession>
<dbReference type="Gramene" id="QL93p1901_0005:mrna">
    <property type="protein sequence ID" value="QL93p1901_0005:mrna:CDS:1"/>
    <property type="gene ID" value="QL93p1901_0005"/>
</dbReference>
<organism evidence="4 5">
    <name type="scientific">Quercus lobata</name>
    <name type="common">Valley oak</name>
    <dbReference type="NCBI Taxonomy" id="97700"/>
    <lineage>
        <taxon>Eukaryota</taxon>
        <taxon>Viridiplantae</taxon>
        <taxon>Streptophyta</taxon>
        <taxon>Embryophyta</taxon>
        <taxon>Tracheophyta</taxon>
        <taxon>Spermatophyta</taxon>
        <taxon>Magnoliopsida</taxon>
        <taxon>eudicotyledons</taxon>
        <taxon>Gunneridae</taxon>
        <taxon>Pentapetalae</taxon>
        <taxon>rosids</taxon>
        <taxon>fabids</taxon>
        <taxon>Fagales</taxon>
        <taxon>Fagaceae</taxon>
        <taxon>Quercus</taxon>
    </lineage>
</organism>
<protein>
    <recommendedName>
        <fullName evidence="6">Vinorine synthase-like</fullName>
    </recommendedName>
</protein>
<dbReference type="RefSeq" id="XP_030949668.1">
    <property type="nucleotide sequence ID" value="XM_031093808.1"/>
</dbReference>
<name>A0A7N2N9V7_QUELO</name>